<evidence type="ECO:0000313" key="3">
    <source>
        <dbReference type="EMBL" id="PJI85544.1"/>
    </source>
</evidence>
<keyword evidence="1" id="KW-1133">Transmembrane helix</keyword>
<comment type="caution">
    <text evidence="3">The sequence shown here is derived from an EMBL/GenBank/DDBJ whole genome shotgun (WGS) entry which is preliminary data.</text>
</comment>
<protein>
    <submittedName>
        <fullName evidence="3">Uncharacterized protein DUF2510</fullName>
    </submittedName>
</protein>
<reference evidence="3 4" key="1">
    <citation type="submission" date="2017-11" db="EMBL/GenBank/DDBJ databases">
        <title>Genomic Encyclopedia of Archaeal and Bacterial Type Strains, Phase II (KMG-II): From Individual Species to Whole Genera.</title>
        <authorList>
            <person name="Goeker M."/>
        </authorList>
    </citation>
    <scope>NUCLEOTIDE SEQUENCE [LARGE SCALE GENOMIC DNA]</scope>
    <source>
        <strain evidence="3 4">DSM 22413</strain>
    </source>
</reference>
<dbReference type="Proteomes" id="UP000231586">
    <property type="component" value="Unassembled WGS sequence"/>
</dbReference>
<feature type="domain" description="DUF2510" evidence="2">
    <location>
        <begin position="138"/>
        <end position="168"/>
    </location>
</feature>
<gene>
    <name evidence="3" type="ORF">CLV34_2725</name>
</gene>
<evidence type="ECO:0000313" key="4">
    <source>
        <dbReference type="Proteomes" id="UP000231586"/>
    </source>
</evidence>
<dbReference type="InterPro" id="IPR018929">
    <property type="entry name" value="DUF2510"/>
</dbReference>
<dbReference type="AlphaFoldDB" id="A0A2M8W3Q0"/>
<evidence type="ECO:0000259" key="2">
    <source>
        <dbReference type="Pfam" id="PF10708"/>
    </source>
</evidence>
<organism evidence="3 4">
    <name type="scientific">Luteimicrobium subarcticum</name>
    <dbReference type="NCBI Taxonomy" id="620910"/>
    <lineage>
        <taxon>Bacteria</taxon>
        <taxon>Bacillati</taxon>
        <taxon>Actinomycetota</taxon>
        <taxon>Actinomycetes</taxon>
        <taxon>Micrococcales</taxon>
        <taxon>Luteimicrobium</taxon>
    </lineage>
</organism>
<keyword evidence="1" id="KW-0812">Transmembrane</keyword>
<sequence length="173" mass="17840">MGDPAAAEAAFSRAQDGAGDRAHGLHVGEAPPGFTVTRELPAGVRPVQVVATNGCYGAWDTIPDVSRLHRGQVVAYGVVMTREEYLGGDTGFTSCPTGDPSSATLLLGGVAVGFVGAGTVLGVVLLGWGRRSGVSPWPGWYPDPAGGPDLRWWDGSAWTPATRPATARVSVIE</sequence>
<accession>A0A2M8W3Q0</accession>
<feature type="transmembrane region" description="Helical" evidence="1">
    <location>
        <begin position="105"/>
        <end position="128"/>
    </location>
</feature>
<dbReference type="Pfam" id="PF10708">
    <property type="entry name" value="DUF2510"/>
    <property type="match status" value="1"/>
</dbReference>
<evidence type="ECO:0000256" key="1">
    <source>
        <dbReference type="SAM" id="Phobius"/>
    </source>
</evidence>
<keyword evidence="1" id="KW-0472">Membrane</keyword>
<proteinExistence type="predicted"/>
<keyword evidence="4" id="KW-1185">Reference proteome</keyword>
<dbReference type="EMBL" id="PGTZ01000011">
    <property type="protein sequence ID" value="PJI85544.1"/>
    <property type="molecule type" value="Genomic_DNA"/>
</dbReference>
<name>A0A2M8W3Q0_9MICO</name>